<gene>
    <name evidence="1" type="ORF">DIT68_12610</name>
</gene>
<protein>
    <submittedName>
        <fullName evidence="1">Uncharacterized protein</fullName>
    </submittedName>
</protein>
<name>A0A2U2XAE7_9FLAO</name>
<dbReference type="EMBL" id="QFRJ01000011">
    <property type="protein sequence ID" value="PWH84766.1"/>
    <property type="molecule type" value="Genomic_DNA"/>
</dbReference>
<dbReference type="Proteomes" id="UP000245370">
    <property type="component" value="Unassembled WGS sequence"/>
</dbReference>
<keyword evidence="2" id="KW-1185">Reference proteome</keyword>
<sequence length="42" mass="4953">MLQKERISTARYKFESKLAQGTYFAIIETRDGIIHRKKIVVL</sequence>
<accession>A0A2U2XAE7</accession>
<evidence type="ECO:0000313" key="2">
    <source>
        <dbReference type="Proteomes" id="UP000245370"/>
    </source>
</evidence>
<dbReference type="AlphaFoldDB" id="A0A2U2XAE7"/>
<comment type="caution">
    <text evidence="1">The sequence shown here is derived from an EMBL/GenBank/DDBJ whole genome shotgun (WGS) entry which is preliminary data.</text>
</comment>
<reference evidence="1 2" key="2">
    <citation type="submission" date="2018-05" db="EMBL/GenBank/DDBJ databases">
        <authorList>
            <person name="Lanie J.A."/>
            <person name="Ng W.-L."/>
            <person name="Kazmierczak K.M."/>
            <person name="Andrzejewski T.M."/>
            <person name="Davidsen T.M."/>
            <person name="Wayne K.J."/>
            <person name="Tettelin H."/>
            <person name="Glass J.I."/>
            <person name="Rusch D."/>
            <person name="Podicherti R."/>
            <person name="Tsui H.-C.T."/>
            <person name="Winkler M.E."/>
        </authorList>
    </citation>
    <scope>NUCLEOTIDE SEQUENCE [LARGE SCALE GENOMIC DNA]</scope>
    <source>
        <strain evidence="1 2">C305</strain>
    </source>
</reference>
<proteinExistence type="predicted"/>
<organism evidence="1 2">
    <name type="scientific">Brumimicrobium oceani</name>
    <dbReference type="NCBI Taxonomy" id="2100725"/>
    <lineage>
        <taxon>Bacteria</taxon>
        <taxon>Pseudomonadati</taxon>
        <taxon>Bacteroidota</taxon>
        <taxon>Flavobacteriia</taxon>
        <taxon>Flavobacteriales</taxon>
        <taxon>Crocinitomicaceae</taxon>
        <taxon>Brumimicrobium</taxon>
    </lineage>
</organism>
<evidence type="ECO:0000313" key="1">
    <source>
        <dbReference type="EMBL" id="PWH84766.1"/>
    </source>
</evidence>
<reference evidence="1 2" key="1">
    <citation type="submission" date="2018-05" db="EMBL/GenBank/DDBJ databases">
        <title>Brumimicrobium oceani sp. nov., isolated from coastal sediment.</title>
        <authorList>
            <person name="Kou Y."/>
        </authorList>
    </citation>
    <scope>NUCLEOTIDE SEQUENCE [LARGE SCALE GENOMIC DNA]</scope>
    <source>
        <strain evidence="1 2">C305</strain>
    </source>
</reference>